<feature type="chain" id="PRO_5040280003" evidence="1">
    <location>
        <begin position="19"/>
        <end position="265"/>
    </location>
</feature>
<evidence type="ECO:0000313" key="3">
    <source>
        <dbReference type="Proteomes" id="UP000887229"/>
    </source>
</evidence>
<dbReference type="GeneID" id="70297712"/>
<keyword evidence="1" id="KW-0732">Signal</keyword>
<evidence type="ECO:0000313" key="2">
    <source>
        <dbReference type="EMBL" id="KAG9253130.1"/>
    </source>
</evidence>
<dbReference type="AlphaFoldDB" id="A0A9P7ZK78"/>
<dbReference type="OrthoDB" id="5128587at2759"/>
<accession>A0A9P7ZK78</accession>
<keyword evidence="3" id="KW-1185">Reference proteome</keyword>
<dbReference type="EMBL" id="MU251259">
    <property type="protein sequence ID" value="KAG9253130.1"/>
    <property type="molecule type" value="Genomic_DNA"/>
</dbReference>
<sequence length="265" mass="28633">MRLPLFLTISALAPLVLGAAIEPRQQDGQVYCDRGDDELNVDDCRGAADMVNTASGYYREIAQFRYGNCIIDITSRLGIVNSISGQLYKDSILSVLDTCEGPGYIYQRANEVKVYRCEICSYGVCAECNDPGQGPLKRDVAEIEASSQIQKRQDSPEPGLSCGGWNPAVDADNCRDAADELDAQGGNVELPFRENVAGCNIAAEQKKPNLYMPRSQIAAILRHGTDLCESGGYIGMISDTQNSLVDVFYGKICGKFGFGNGGCTP</sequence>
<proteinExistence type="predicted"/>
<dbReference type="Proteomes" id="UP000887229">
    <property type="component" value="Unassembled WGS sequence"/>
</dbReference>
<gene>
    <name evidence="2" type="ORF">F5Z01DRAFT_737917</name>
</gene>
<name>A0A9P7ZK78_9HYPO</name>
<protein>
    <submittedName>
        <fullName evidence="2">Uncharacterized protein</fullName>
    </submittedName>
</protein>
<reference evidence="2" key="1">
    <citation type="journal article" date="2021" name="IMA Fungus">
        <title>Genomic characterization of three marine fungi, including Emericellopsis atlantica sp. nov. with signatures of a generalist lifestyle and marine biomass degradation.</title>
        <authorList>
            <person name="Hagestad O.C."/>
            <person name="Hou L."/>
            <person name="Andersen J.H."/>
            <person name="Hansen E.H."/>
            <person name="Altermark B."/>
            <person name="Li C."/>
            <person name="Kuhnert E."/>
            <person name="Cox R.J."/>
            <person name="Crous P.W."/>
            <person name="Spatafora J.W."/>
            <person name="Lail K."/>
            <person name="Amirebrahimi M."/>
            <person name="Lipzen A."/>
            <person name="Pangilinan J."/>
            <person name="Andreopoulos W."/>
            <person name="Hayes R.D."/>
            <person name="Ng V."/>
            <person name="Grigoriev I.V."/>
            <person name="Jackson S.A."/>
            <person name="Sutton T.D.S."/>
            <person name="Dobson A.D.W."/>
            <person name="Rama T."/>
        </authorList>
    </citation>
    <scope>NUCLEOTIDE SEQUENCE</scope>
    <source>
        <strain evidence="2">TS7</strain>
    </source>
</reference>
<feature type="signal peptide" evidence="1">
    <location>
        <begin position="1"/>
        <end position="18"/>
    </location>
</feature>
<evidence type="ECO:0000256" key="1">
    <source>
        <dbReference type="SAM" id="SignalP"/>
    </source>
</evidence>
<comment type="caution">
    <text evidence="2">The sequence shown here is derived from an EMBL/GenBank/DDBJ whole genome shotgun (WGS) entry which is preliminary data.</text>
</comment>
<organism evidence="2 3">
    <name type="scientific">Emericellopsis atlantica</name>
    <dbReference type="NCBI Taxonomy" id="2614577"/>
    <lineage>
        <taxon>Eukaryota</taxon>
        <taxon>Fungi</taxon>
        <taxon>Dikarya</taxon>
        <taxon>Ascomycota</taxon>
        <taxon>Pezizomycotina</taxon>
        <taxon>Sordariomycetes</taxon>
        <taxon>Hypocreomycetidae</taxon>
        <taxon>Hypocreales</taxon>
        <taxon>Bionectriaceae</taxon>
        <taxon>Emericellopsis</taxon>
    </lineage>
</organism>
<dbReference type="RefSeq" id="XP_046117054.1">
    <property type="nucleotide sequence ID" value="XM_046266809.1"/>
</dbReference>